<dbReference type="GO" id="GO:0051539">
    <property type="term" value="F:4 iron, 4 sulfur cluster binding"/>
    <property type="evidence" value="ECO:0007669"/>
    <property type="project" value="UniProtKB-KW"/>
</dbReference>
<protein>
    <recommendedName>
        <fullName evidence="4">Type-4 uracil-DNA glycosylase</fullName>
        <ecNumber evidence="3">3.2.2.27</ecNumber>
    </recommendedName>
</protein>
<evidence type="ECO:0000256" key="5">
    <source>
        <dbReference type="ARBA" id="ARBA00022485"/>
    </source>
</evidence>
<keyword evidence="5" id="KW-0004">4Fe-4S</keyword>
<comment type="caution">
    <text evidence="14">The sequence shown here is derived from an EMBL/GenBank/DDBJ whole genome shotgun (WGS) entry which is preliminary data.</text>
</comment>
<keyword evidence="6" id="KW-0479">Metal-binding</keyword>
<evidence type="ECO:0000256" key="8">
    <source>
        <dbReference type="ARBA" id="ARBA00022801"/>
    </source>
</evidence>
<reference evidence="14 15" key="1">
    <citation type="submission" date="2018-03" db="EMBL/GenBank/DDBJ databases">
        <title>Genomic Encyclopedia of Archaeal and Bacterial Type Strains, Phase II (KMG-II): from individual species to whole genera.</title>
        <authorList>
            <person name="Goeker M."/>
        </authorList>
    </citation>
    <scope>NUCLEOTIDE SEQUENCE [LARGE SCALE GENOMIC DNA]</scope>
    <source>
        <strain evidence="14 15">DSM 100212</strain>
    </source>
</reference>
<comment type="similarity">
    <text evidence="2">Belongs to the uracil-DNA glycosylase (UDG) superfamily. Type 4 (UDGa) family.</text>
</comment>
<evidence type="ECO:0000256" key="2">
    <source>
        <dbReference type="ARBA" id="ARBA00006521"/>
    </source>
</evidence>
<sequence>MEIAHWDSHAALAALTWQLEAGVTDVICDDPIDRFAEFAEAEKARAEAQAANPLPGAPAQAKPTPQPIQQVNPMAEAQHLAHLCADLDSLRTAMEGFEHCPLRMGAKQLVFAEGDPAADVMVLGDAPNRDADTEGRPFAGAEGMLLDNMFKAIGLSREGKGKEGLYVTNVLPWRAPRNRDPNRLEIDAVLPFLRRHIQLVKPRVIVLMGEIACQEALQKRGLSRLRGQWAKAFDTPVLPICNPAILMQRPAAKREAWADLLSLRAYLDKDT</sequence>
<dbReference type="EC" id="3.2.2.27" evidence="3"/>
<keyword evidence="9" id="KW-0408">Iron</keyword>
<evidence type="ECO:0000256" key="11">
    <source>
        <dbReference type="ARBA" id="ARBA00023204"/>
    </source>
</evidence>
<evidence type="ECO:0000256" key="10">
    <source>
        <dbReference type="ARBA" id="ARBA00023014"/>
    </source>
</evidence>
<evidence type="ECO:0000256" key="6">
    <source>
        <dbReference type="ARBA" id="ARBA00022723"/>
    </source>
</evidence>
<dbReference type="InterPro" id="IPR036895">
    <property type="entry name" value="Uracil-DNA_glycosylase-like_sf"/>
</dbReference>
<dbReference type="SUPFAM" id="SSF52141">
    <property type="entry name" value="Uracil-DNA glycosylase-like"/>
    <property type="match status" value="1"/>
</dbReference>
<proteinExistence type="inferred from homology"/>
<dbReference type="RefSeq" id="WP_106262787.1">
    <property type="nucleotide sequence ID" value="NZ_PVTQ01000002.1"/>
</dbReference>
<dbReference type="PANTHER" id="PTHR33693">
    <property type="entry name" value="TYPE-5 URACIL-DNA GLYCOSYLASE"/>
    <property type="match status" value="1"/>
</dbReference>
<evidence type="ECO:0000259" key="13">
    <source>
        <dbReference type="SMART" id="SM00986"/>
    </source>
</evidence>
<dbReference type="Pfam" id="PF03167">
    <property type="entry name" value="UDG"/>
    <property type="match status" value="1"/>
</dbReference>
<dbReference type="EMBL" id="PVTQ01000002">
    <property type="protein sequence ID" value="PRY92257.1"/>
    <property type="molecule type" value="Genomic_DNA"/>
</dbReference>
<keyword evidence="10" id="KW-0411">Iron-sulfur</keyword>
<accession>A0A2T0X009</accession>
<evidence type="ECO:0000256" key="12">
    <source>
        <dbReference type="SAM" id="MobiDB-lite"/>
    </source>
</evidence>
<evidence type="ECO:0000313" key="14">
    <source>
        <dbReference type="EMBL" id="PRY92257.1"/>
    </source>
</evidence>
<keyword evidence="11" id="KW-0234">DNA repair</keyword>
<dbReference type="Proteomes" id="UP000238392">
    <property type="component" value="Unassembled WGS sequence"/>
</dbReference>
<dbReference type="AlphaFoldDB" id="A0A2T0X009"/>
<dbReference type="SMART" id="SM00986">
    <property type="entry name" value="UDG"/>
    <property type="match status" value="1"/>
</dbReference>
<dbReference type="InterPro" id="IPR051536">
    <property type="entry name" value="UDG_Type-4/5"/>
</dbReference>
<keyword evidence="15" id="KW-1185">Reference proteome</keyword>
<organism evidence="14 15">
    <name type="scientific">Donghicola tyrosinivorans</name>
    <dbReference type="NCBI Taxonomy" id="1652492"/>
    <lineage>
        <taxon>Bacteria</taxon>
        <taxon>Pseudomonadati</taxon>
        <taxon>Pseudomonadota</taxon>
        <taxon>Alphaproteobacteria</taxon>
        <taxon>Rhodobacterales</taxon>
        <taxon>Roseobacteraceae</taxon>
        <taxon>Donghicola</taxon>
    </lineage>
</organism>
<dbReference type="Gene3D" id="3.40.470.10">
    <property type="entry name" value="Uracil-DNA glycosylase-like domain"/>
    <property type="match status" value="1"/>
</dbReference>
<dbReference type="PANTHER" id="PTHR33693:SF1">
    <property type="entry name" value="TYPE-4 URACIL-DNA GLYCOSYLASE"/>
    <property type="match status" value="1"/>
</dbReference>
<dbReference type="CDD" id="cd10030">
    <property type="entry name" value="UDG-F4_TTUDGA_SPO1dp_like"/>
    <property type="match status" value="1"/>
</dbReference>
<evidence type="ECO:0000256" key="3">
    <source>
        <dbReference type="ARBA" id="ARBA00012030"/>
    </source>
</evidence>
<feature type="domain" description="Uracil-DNA glycosylase-like" evidence="13">
    <location>
        <begin position="111"/>
        <end position="261"/>
    </location>
</feature>
<dbReference type="GO" id="GO:0006281">
    <property type="term" value="P:DNA repair"/>
    <property type="evidence" value="ECO:0007669"/>
    <property type="project" value="UniProtKB-KW"/>
</dbReference>
<comment type="catalytic activity">
    <reaction evidence="1">
        <text>Hydrolyzes single-stranded DNA or mismatched double-stranded DNA and polynucleotides, releasing free uracil.</text>
        <dbReference type="EC" id="3.2.2.27"/>
    </reaction>
</comment>
<evidence type="ECO:0000256" key="7">
    <source>
        <dbReference type="ARBA" id="ARBA00022763"/>
    </source>
</evidence>
<dbReference type="InterPro" id="IPR005273">
    <property type="entry name" value="Ura-DNA_glyco_family4"/>
</dbReference>
<keyword evidence="8" id="KW-0378">Hydrolase</keyword>
<dbReference type="SMART" id="SM00987">
    <property type="entry name" value="UreE_C"/>
    <property type="match status" value="1"/>
</dbReference>
<feature type="region of interest" description="Disordered" evidence="12">
    <location>
        <begin position="46"/>
        <end position="65"/>
    </location>
</feature>
<gene>
    <name evidence="14" type="ORF">CLV74_102172</name>
</gene>
<dbReference type="GO" id="GO:0004844">
    <property type="term" value="F:uracil DNA N-glycosylase activity"/>
    <property type="evidence" value="ECO:0007669"/>
    <property type="project" value="UniProtKB-EC"/>
</dbReference>
<evidence type="ECO:0000256" key="4">
    <source>
        <dbReference type="ARBA" id="ARBA00019403"/>
    </source>
</evidence>
<dbReference type="InterPro" id="IPR005122">
    <property type="entry name" value="Uracil-DNA_glycosylase-like"/>
</dbReference>
<dbReference type="OrthoDB" id="5290748at2"/>
<keyword evidence="7" id="KW-0227">DNA damage</keyword>
<dbReference type="NCBIfam" id="TIGR00758">
    <property type="entry name" value="UDG_fam4"/>
    <property type="match status" value="1"/>
</dbReference>
<name>A0A2T0X009_9RHOB</name>
<evidence type="ECO:0000313" key="15">
    <source>
        <dbReference type="Proteomes" id="UP000238392"/>
    </source>
</evidence>
<evidence type="ECO:0000256" key="1">
    <source>
        <dbReference type="ARBA" id="ARBA00001400"/>
    </source>
</evidence>
<evidence type="ECO:0000256" key="9">
    <source>
        <dbReference type="ARBA" id="ARBA00023004"/>
    </source>
</evidence>
<dbReference type="GO" id="GO:0046872">
    <property type="term" value="F:metal ion binding"/>
    <property type="evidence" value="ECO:0007669"/>
    <property type="project" value="UniProtKB-KW"/>
</dbReference>